<evidence type="ECO:0000256" key="6">
    <source>
        <dbReference type="RuleBase" id="RU000461"/>
    </source>
</evidence>
<reference evidence="7" key="2">
    <citation type="journal article" date="2015" name="J. Proteomics">
        <title>Sexual differences in the sialomes of the zebra tick, Rhipicephalus pulchellus.</title>
        <authorList>
            <person name="Tan A.W."/>
            <person name="Francischetti I.M."/>
            <person name="Slovak M."/>
            <person name="Kini R.M."/>
            <person name="Ribeiro J.M."/>
        </authorList>
    </citation>
    <scope>NUCLEOTIDE SEQUENCE</scope>
    <source>
        <tissue evidence="7">Salivary gland</tissue>
    </source>
</reference>
<dbReference type="PANTHER" id="PTHR24300:SF375">
    <property type="entry name" value="CYTOCHROME P450 FAMILY"/>
    <property type="match status" value="1"/>
</dbReference>
<evidence type="ECO:0000256" key="1">
    <source>
        <dbReference type="ARBA" id="ARBA00010617"/>
    </source>
</evidence>
<evidence type="ECO:0000256" key="5">
    <source>
        <dbReference type="PIRSR" id="PIRSR602401-1"/>
    </source>
</evidence>
<dbReference type="Gene3D" id="1.10.630.10">
    <property type="entry name" value="Cytochrome P450"/>
    <property type="match status" value="1"/>
</dbReference>
<keyword evidence="2 5" id="KW-0479">Metal-binding</keyword>
<dbReference type="InterPro" id="IPR017972">
    <property type="entry name" value="Cyt_P450_CS"/>
</dbReference>
<dbReference type="PROSITE" id="PS00086">
    <property type="entry name" value="CYTOCHROME_P450"/>
    <property type="match status" value="1"/>
</dbReference>
<feature type="binding site" description="axial binding residue" evidence="5">
    <location>
        <position position="90"/>
    </location>
    <ligand>
        <name>heme</name>
        <dbReference type="ChEBI" id="CHEBI:30413"/>
    </ligand>
    <ligandPart>
        <name>Fe</name>
        <dbReference type="ChEBI" id="CHEBI:18248"/>
    </ligandPart>
</feature>
<protein>
    <submittedName>
        <fullName evidence="7">Putative cytochrome</fullName>
    </submittedName>
</protein>
<dbReference type="InterPro" id="IPR050182">
    <property type="entry name" value="Cytochrome_P450_fam2"/>
</dbReference>
<organism evidence="7">
    <name type="scientific">Rhipicephalus pulchellus</name>
    <name type="common">Yellow backed tick</name>
    <name type="synonym">Dermacentor pulchellus</name>
    <dbReference type="NCBI Taxonomy" id="72859"/>
    <lineage>
        <taxon>Eukaryota</taxon>
        <taxon>Metazoa</taxon>
        <taxon>Ecdysozoa</taxon>
        <taxon>Arthropoda</taxon>
        <taxon>Chelicerata</taxon>
        <taxon>Arachnida</taxon>
        <taxon>Acari</taxon>
        <taxon>Parasitiformes</taxon>
        <taxon>Ixodida</taxon>
        <taxon>Ixodoidea</taxon>
        <taxon>Ixodidae</taxon>
        <taxon>Rhipicephalinae</taxon>
        <taxon>Rhipicephalus</taxon>
        <taxon>Rhipicephalus</taxon>
    </lineage>
</organism>
<dbReference type="GO" id="GO:0006805">
    <property type="term" value="P:xenobiotic metabolic process"/>
    <property type="evidence" value="ECO:0007669"/>
    <property type="project" value="TreeGrafter"/>
</dbReference>
<keyword evidence="5 6" id="KW-0349">Heme</keyword>
<dbReference type="Pfam" id="PF00067">
    <property type="entry name" value="p450"/>
    <property type="match status" value="1"/>
</dbReference>
<dbReference type="GO" id="GO:0005737">
    <property type="term" value="C:cytoplasm"/>
    <property type="evidence" value="ECO:0007669"/>
    <property type="project" value="TreeGrafter"/>
</dbReference>
<proteinExistence type="evidence at transcript level"/>
<keyword evidence="6" id="KW-0560">Oxidoreductase</keyword>
<dbReference type="InterPro" id="IPR002401">
    <property type="entry name" value="Cyt_P450_E_grp-I"/>
</dbReference>
<dbReference type="InterPro" id="IPR036396">
    <property type="entry name" value="Cyt_P450_sf"/>
</dbReference>
<dbReference type="GO" id="GO:0005506">
    <property type="term" value="F:iron ion binding"/>
    <property type="evidence" value="ECO:0007669"/>
    <property type="project" value="InterPro"/>
</dbReference>
<accession>L7M5P7</accession>
<name>L7M5P7_RHIPC</name>
<dbReference type="PANTHER" id="PTHR24300">
    <property type="entry name" value="CYTOCHROME P450 508A4-RELATED"/>
    <property type="match status" value="1"/>
</dbReference>
<comment type="similarity">
    <text evidence="1 6">Belongs to the cytochrome P450 family.</text>
</comment>
<reference evidence="7" key="1">
    <citation type="submission" date="2012-11" db="EMBL/GenBank/DDBJ databases">
        <authorList>
            <person name="Lucero-Rivera Y.E."/>
            <person name="Tovar-Ramirez D."/>
        </authorList>
    </citation>
    <scope>NUCLEOTIDE SEQUENCE</scope>
    <source>
        <tissue evidence="7">Salivary gland</tissue>
    </source>
</reference>
<dbReference type="EMBL" id="GACK01006605">
    <property type="protein sequence ID" value="JAA58429.1"/>
    <property type="molecule type" value="mRNA"/>
</dbReference>
<evidence type="ECO:0000313" key="7">
    <source>
        <dbReference type="EMBL" id="JAA58429.1"/>
    </source>
</evidence>
<evidence type="ECO:0000256" key="4">
    <source>
        <dbReference type="ARBA" id="ARBA00023033"/>
    </source>
</evidence>
<dbReference type="GO" id="GO:0006082">
    <property type="term" value="P:organic acid metabolic process"/>
    <property type="evidence" value="ECO:0007669"/>
    <property type="project" value="TreeGrafter"/>
</dbReference>
<evidence type="ECO:0000256" key="3">
    <source>
        <dbReference type="ARBA" id="ARBA00023004"/>
    </source>
</evidence>
<keyword evidence="4 6" id="KW-0503">Monooxygenase</keyword>
<dbReference type="PRINTS" id="PR00463">
    <property type="entry name" value="EP450I"/>
</dbReference>
<keyword evidence="3 5" id="KW-0408">Iron</keyword>
<dbReference type="AlphaFoldDB" id="L7M5P7"/>
<dbReference type="SUPFAM" id="SSF48264">
    <property type="entry name" value="Cytochrome P450"/>
    <property type="match status" value="1"/>
</dbReference>
<dbReference type="GO" id="GO:0020037">
    <property type="term" value="F:heme binding"/>
    <property type="evidence" value="ECO:0007669"/>
    <property type="project" value="InterPro"/>
</dbReference>
<dbReference type="InterPro" id="IPR001128">
    <property type="entry name" value="Cyt_P450"/>
</dbReference>
<dbReference type="GO" id="GO:0016712">
    <property type="term" value="F:oxidoreductase activity, acting on paired donors, with incorporation or reduction of molecular oxygen, reduced flavin or flavoprotein as one donor, and incorporation of one atom of oxygen"/>
    <property type="evidence" value="ECO:0007669"/>
    <property type="project" value="TreeGrafter"/>
</dbReference>
<evidence type="ECO:0000256" key="2">
    <source>
        <dbReference type="ARBA" id="ARBA00022723"/>
    </source>
</evidence>
<comment type="cofactor">
    <cofactor evidence="5">
        <name>heme</name>
        <dbReference type="ChEBI" id="CHEBI:30413"/>
    </cofactor>
</comment>
<sequence>MNFSLSVLYSIRQKNTAAITGVRAREDVRVSGYVIPRGSIVIPSLKSVFDDKSFWKDPEVFRPERFLIDGGVRAAKPERLIVFSYGKRSCPGEVVANVVTFLFFTSILQHFTVEVPPGDPAVTFDEVLGLSLRPRSQELVFRAREALS</sequence>